<evidence type="ECO:0000313" key="2">
    <source>
        <dbReference type="Proteomes" id="UP000673375"/>
    </source>
</evidence>
<gene>
    <name evidence="1" type="ORF">I6N96_07700</name>
</gene>
<sequence length="98" mass="11203">MTPAEKMSQSLSPTNINQEAMPLSQQLAVRMDTLEVVKKMNAQFQRNNAREMLTMDAMNKVASISLMEVELAMQNPHASERLKYLADYFTYLSARDLM</sequence>
<comment type="caution">
    <text evidence="1">The sequence shown here is derived from an EMBL/GenBank/DDBJ whole genome shotgun (WGS) entry which is preliminary data.</text>
</comment>
<proteinExistence type="predicted"/>
<organism evidence="1 2">
    <name type="scientific">Enterococcus larvae</name>
    <dbReference type="NCBI Taxonomy" id="2794352"/>
    <lineage>
        <taxon>Bacteria</taxon>
        <taxon>Bacillati</taxon>
        <taxon>Bacillota</taxon>
        <taxon>Bacilli</taxon>
        <taxon>Lactobacillales</taxon>
        <taxon>Enterococcaceae</taxon>
        <taxon>Enterococcus</taxon>
    </lineage>
</organism>
<dbReference type="Proteomes" id="UP000673375">
    <property type="component" value="Unassembled WGS sequence"/>
</dbReference>
<protein>
    <submittedName>
        <fullName evidence="1">Uncharacterized protein</fullName>
    </submittedName>
</protein>
<reference evidence="1 2" key="1">
    <citation type="submission" date="2020-12" db="EMBL/GenBank/DDBJ databases">
        <title>Vagococcus allomyrinae sp. nov. and Enterococcus lavae sp. nov., isolated from the larvae of Allomyrina dichotoma.</title>
        <authorList>
            <person name="Lee S.D."/>
        </authorList>
    </citation>
    <scope>NUCLEOTIDE SEQUENCE [LARGE SCALE GENOMIC DNA]</scope>
    <source>
        <strain evidence="1 2">BWM-S5</strain>
    </source>
</reference>
<dbReference type="RefSeq" id="WP_209556984.1">
    <property type="nucleotide sequence ID" value="NZ_JAEDXU010000003.1"/>
</dbReference>
<evidence type="ECO:0000313" key="1">
    <source>
        <dbReference type="EMBL" id="MBP1046164.1"/>
    </source>
</evidence>
<dbReference type="EMBL" id="JAEDXU010000003">
    <property type="protein sequence ID" value="MBP1046164.1"/>
    <property type="molecule type" value="Genomic_DNA"/>
</dbReference>
<name>A0ABS4CK42_9ENTE</name>
<accession>A0ABS4CK42</accession>
<keyword evidence="2" id="KW-1185">Reference proteome</keyword>